<dbReference type="Proteomes" id="UP000299102">
    <property type="component" value="Unassembled WGS sequence"/>
</dbReference>
<gene>
    <name evidence="1" type="ORF">EVAR_85684_1</name>
</gene>
<keyword evidence="2" id="KW-1185">Reference proteome</keyword>
<sequence length="120" mass="13091">MFFHIGTRCSTNVFNLTQSLFPVLELNVHCCIDRLPIHRVFNISCIVPPATGLAGKSLNKACARDAEVPGACGGAKRPAHGPALATYYNHVVSAVVVFPTKLYDEWTPPWKPVNESLVES</sequence>
<dbReference type="EMBL" id="BGZK01000516">
    <property type="protein sequence ID" value="GBP48069.1"/>
    <property type="molecule type" value="Genomic_DNA"/>
</dbReference>
<organism evidence="1 2">
    <name type="scientific">Eumeta variegata</name>
    <name type="common">Bagworm moth</name>
    <name type="synonym">Eumeta japonica</name>
    <dbReference type="NCBI Taxonomy" id="151549"/>
    <lineage>
        <taxon>Eukaryota</taxon>
        <taxon>Metazoa</taxon>
        <taxon>Ecdysozoa</taxon>
        <taxon>Arthropoda</taxon>
        <taxon>Hexapoda</taxon>
        <taxon>Insecta</taxon>
        <taxon>Pterygota</taxon>
        <taxon>Neoptera</taxon>
        <taxon>Endopterygota</taxon>
        <taxon>Lepidoptera</taxon>
        <taxon>Glossata</taxon>
        <taxon>Ditrysia</taxon>
        <taxon>Tineoidea</taxon>
        <taxon>Psychidae</taxon>
        <taxon>Oiketicinae</taxon>
        <taxon>Eumeta</taxon>
    </lineage>
</organism>
<evidence type="ECO:0000313" key="1">
    <source>
        <dbReference type="EMBL" id="GBP48069.1"/>
    </source>
</evidence>
<evidence type="ECO:0000313" key="2">
    <source>
        <dbReference type="Proteomes" id="UP000299102"/>
    </source>
</evidence>
<name>A0A4C1WC66_EUMVA</name>
<reference evidence="1 2" key="1">
    <citation type="journal article" date="2019" name="Commun. Biol.">
        <title>The bagworm genome reveals a unique fibroin gene that provides high tensile strength.</title>
        <authorList>
            <person name="Kono N."/>
            <person name="Nakamura H."/>
            <person name="Ohtoshi R."/>
            <person name="Tomita M."/>
            <person name="Numata K."/>
            <person name="Arakawa K."/>
        </authorList>
    </citation>
    <scope>NUCLEOTIDE SEQUENCE [LARGE SCALE GENOMIC DNA]</scope>
</reference>
<accession>A0A4C1WC66</accession>
<comment type="caution">
    <text evidence="1">The sequence shown here is derived from an EMBL/GenBank/DDBJ whole genome shotgun (WGS) entry which is preliminary data.</text>
</comment>
<dbReference type="AlphaFoldDB" id="A0A4C1WC66"/>
<proteinExistence type="predicted"/>
<protein>
    <submittedName>
        <fullName evidence="1">Uncharacterized protein</fullName>
    </submittedName>
</protein>